<gene>
    <name evidence="1" type="ORF">L596_012805</name>
</gene>
<comment type="caution">
    <text evidence="1">The sequence shown here is derived from an EMBL/GenBank/DDBJ whole genome shotgun (WGS) entry which is preliminary data.</text>
</comment>
<accession>A0A4U5NYB7</accession>
<proteinExistence type="predicted"/>
<evidence type="ECO:0000313" key="1">
    <source>
        <dbReference type="EMBL" id="TKR88588.1"/>
    </source>
</evidence>
<dbReference type="EMBL" id="AZBU02000003">
    <property type="protein sequence ID" value="TKR88588.1"/>
    <property type="molecule type" value="Genomic_DNA"/>
</dbReference>
<keyword evidence="2" id="KW-1185">Reference proteome</keyword>
<dbReference type="Proteomes" id="UP000298663">
    <property type="component" value="Unassembled WGS sequence"/>
</dbReference>
<dbReference type="AlphaFoldDB" id="A0A4U5NYB7"/>
<evidence type="ECO:0000313" key="2">
    <source>
        <dbReference type="Proteomes" id="UP000298663"/>
    </source>
</evidence>
<protein>
    <submittedName>
        <fullName evidence="1">Uncharacterized protein</fullName>
    </submittedName>
</protein>
<reference evidence="1 2" key="1">
    <citation type="journal article" date="2015" name="Genome Biol.">
        <title>Comparative genomics of Steinernema reveals deeply conserved gene regulatory networks.</title>
        <authorList>
            <person name="Dillman A.R."/>
            <person name="Macchietto M."/>
            <person name="Porter C.F."/>
            <person name="Rogers A."/>
            <person name="Williams B."/>
            <person name="Antoshechkin I."/>
            <person name="Lee M.M."/>
            <person name="Goodwin Z."/>
            <person name="Lu X."/>
            <person name="Lewis E.E."/>
            <person name="Goodrich-Blair H."/>
            <person name="Stock S.P."/>
            <person name="Adams B.J."/>
            <person name="Sternberg P.W."/>
            <person name="Mortazavi A."/>
        </authorList>
    </citation>
    <scope>NUCLEOTIDE SEQUENCE [LARGE SCALE GENOMIC DNA]</scope>
    <source>
        <strain evidence="1 2">ALL</strain>
    </source>
</reference>
<reference evidence="1 2" key="2">
    <citation type="journal article" date="2019" name="G3 (Bethesda)">
        <title>Hybrid Assembly of the Genome of the Entomopathogenic Nematode Steinernema carpocapsae Identifies the X-Chromosome.</title>
        <authorList>
            <person name="Serra L."/>
            <person name="Macchietto M."/>
            <person name="Macias-Munoz A."/>
            <person name="McGill C.J."/>
            <person name="Rodriguez I.M."/>
            <person name="Rodriguez B."/>
            <person name="Murad R."/>
            <person name="Mortazavi A."/>
        </authorList>
    </citation>
    <scope>NUCLEOTIDE SEQUENCE [LARGE SCALE GENOMIC DNA]</scope>
    <source>
        <strain evidence="1 2">ALL</strain>
    </source>
</reference>
<sequence length="117" mass="13568">MEACLEIAERSHFKLTNNAKPTNRSAISRHASIPLSGLGFFGPHTLPVWLNDCSDALIPLRRLILPETNRFCLDTRLNWIHMRKFLLNYDRKPLKSKNQFPYNRTQAAWVKATNPNH</sequence>
<organism evidence="1 2">
    <name type="scientific">Steinernema carpocapsae</name>
    <name type="common">Entomopathogenic nematode</name>
    <dbReference type="NCBI Taxonomy" id="34508"/>
    <lineage>
        <taxon>Eukaryota</taxon>
        <taxon>Metazoa</taxon>
        <taxon>Ecdysozoa</taxon>
        <taxon>Nematoda</taxon>
        <taxon>Chromadorea</taxon>
        <taxon>Rhabditida</taxon>
        <taxon>Tylenchina</taxon>
        <taxon>Panagrolaimomorpha</taxon>
        <taxon>Strongyloidoidea</taxon>
        <taxon>Steinernematidae</taxon>
        <taxon>Steinernema</taxon>
    </lineage>
</organism>
<name>A0A4U5NYB7_STECR</name>